<dbReference type="Proteomes" id="UP000054549">
    <property type="component" value="Unassembled WGS sequence"/>
</dbReference>
<evidence type="ECO:0000313" key="1">
    <source>
        <dbReference type="EMBL" id="KIL57818.1"/>
    </source>
</evidence>
<gene>
    <name evidence="1" type="ORF">M378DRAFT_361332</name>
</gene>
<protein>
    <submittedName>
        <fullName evidence="1">Uncharacterized protein</fullName>
    </submittedName>
</protein>
<proteinExistence type="predicted"/>
<keyword evidence="2" id="KW-1185">Reference proteome</keyword>
<dbReference type="AlphaFoldDB" id="A0A0C2WNJ6"/>
<accession>A0A0C2WNJ6</accession>
<organism evidence="1 2">
    <name type="scientific">Amanita muscaria (strain Koide BX008)</name>
    <dbReference type="NCBI Taxonomy" id="946122"/>
    <lineage>
        <taxon>Eukaryota</taxon>
        <taxon>Fungi</taxon>
        <taxon>Dikarya</taxon>
        <taxon>Basidiomycota</taxon>
        <taxon>Agaricomycotina</taxon>
        <taxon>Agaricomycetes</taxon>
        <taxon>Agaricomycetidae</taxon>
        <taxon>Agaricales</taxon>
        <taxon>Pluteineae</taxon>
        <taxon>Amanitaceae</taxon>
        <taxon>Amanita</taxon>
    </lineage>
</organism>
<dbReference type="InParanoid" id="A0A0C2WNJ6"/>
<dbReference type="HOGENOM" id="CLU_1767584_0_0_1"/>
<dbReference type="EMBL" id="KN818357">
    <property type="protein sequence ID" value="KIL57818.1"/>
    <property type="molecule type" value="Genomic_DNA"/>
</dbReference>
<dbReference type="OrthoDB" id="4760524at2759"/>
<name>A0A0C2WNJ6_AMAMK</name>
<reference evidence="1 2" key="1">
    <citation type="submission" date="2014-04" db="EMBL/GenBank/DDBJ databases">
        <title>Evolutionary Origins and Diversification of the Mycorrhizal Mutualists.</title>
        <authorList>
            <consortium name="DOE Joint Genome Institute"/>
            <consortium name="Mycorrhizal Genomics Consortium"/>
            <person name="Kohler A."/>
            <person name="Kuo A."/>
            <person name="Nagy L.G."/>
            <person name="Floudas D."/>
            <person name="Copeland A."/>
            <person name="Barry K.W."/>
            <person name="Cichocki N."/>
            <person name="Veneault-Fourrey C."/>
            <person name="LaButti K."/>
            <person name="Lindquist E.A."/>
            <person name="Lipzen A."/>
            <person name="Lundell T."/>
            <person name="Morin E."/>
            <person name="Murat C."/>
            <person name="Riley R."/>
            <person name="Ohm R."/>
            <person name="Sun H."/>
            <person name="Tunlid A."/>
            <person name="Henrissat B."/>
            <person name="Grigoriev I.V."/>
            <person name="Hibbett D.S."/>
            <person name="Martin F."/>
        </authorList>
    </citation>
    <scope>NUCLEOTIDE SEQUENCE [LARGE SCALE GENOMIC DNA]</scope>
    <source>
        <strain evidence="1 2">Koide BX008</strain>
    </source>
</reference>
<sequence>MLSDPAAQMQRLLHAFAQGHIPFKDLDHFYTVILRNVVPANCDNDAIISGYKSVVGAIISIQPPLPVSTLAHLINMDVEDIHAVLEKLQSVIALGDDDVPRIYHKSFSNYLTDQMRCTDPRLRIVQIATMTKLLIGRAARLTEQPDL</sequence>
<dbReference type="STRING" id="946122.A0A0C2WNJ6"/>
<evidence type="ECO:0000313" key="2">
    <source>
        <dbReference type="Proteomes" id="UP000054549"/>
    </source>
</evidence>